<dbReference type="InterPro" id="IPR029070">
    <property type="entry name" value="Chitinase_insertion_sf"/>
</dbReference>
<dbReference type="Proteomes" id="UP000092574">
    <property type="component" value="Chromosome"/>
</dbReference>
<dbReference type="InterPro" id="IPR018392">
    <property type="entry name" value="LysM"/>
</dbReference>
<proteinExistence type="predicted"/>
<dbReference type="GO" id="GO:0008061">
    <property type="term" value="F:chitin binding"/>
    <property type="evidence" value="ECO:0007669"/>
    <property type="project" value="InterPro"/>
</dbReference>
<dbReference type="GO" id="GO:0016798">
    <property type="term" value="F:hydrolase activity, acting on glycosyl bonds"/>
    <property type="evidence" value="ECO:0007669"/>
    <property type="project" value="UniProtKB-KW"/>
</dbReference>
<dbReference type="EMBL" id="CP015405">
    <property type="protein sequence ID" value="ANU77450.1"/>
    <property type="molecule type" value="Genomic_DNA"/>
</dbReference>
<dbReference type="AlphaFoldDB" id="A0A1C7ICN6"/>
<dbReference type="CDD" id="cd02874">
    <property type="entry name" value="GH18_CFLE_spore_hydrolase"/>
    <property type="match status" value="1"/>
</dbReference>
<dbReference type="KEGG" id="byl:A4V09_17890"/>
<sequence>MIIHVVAPGETLSNIAAQYAVSPSRLSFDNQLSEQDHLVVGQALLVLQPDLIHETTPGETIPSIADLYGVPALQIVRNNPFLTSQPFLRQGQYLVIRYKDQSDRPLTADGYAYPFINMKLLGETLPYLGYLSIFSYGFTESGELIPIYDEPLLEAARVYGTKAVFVLTPFTEAGTFNSNLVTIASQNMEVQENLMENIQRTVQNKGYSEVDVDFEYIRAEDRIAYVEFVRRLTRRMNAVGITVSVALAPKVSADQPGLLYEGVDYRLLGEAANSVLLMTYEWGYTYGPPMAVAPIPSVRRVLEYAVTEIPPEKISMGIPNYGYDWPLPFVRGETAAVTIGNQQAVAIAAANNAVIQYDEVSQAPFFEYNHRGTDHIVWFEDVRSILAKFQLVKEFGFPRVDYWQLMRSFRQNWLLLCTEFSLSEPF</sequence>
<gene>
    <name evidence="5" type="ORF">A4V09_17890</name>
</gene>
<evidence type="ECO:0000259" key="3">
    <source>
        <dbReference type="PROSITE" id="PS51782"/>
    </source>
</evidence>
<reference evidence="5" key="1">
    <citation type="submission" date="2017-04" db="EMBL/GenBank/DDBJ databases">
        <title>Complete Genome Sequences of Twelve Strains of a Stable Defined Moderately Diverse Mouse Microbiota 2 (sDMDMm2).</title>
        <authorList>
            <person name="Uchimura Y."/>
            <person name="Wyss M."/>
            <person name="Brugiroux S."/>
            <person name="Limenitakis J.P."/>
            <person name="Stecher B."/>
            <person name="McCoy K.D."/>
            <person name="Macpherson A.J."/>
        </authorList>
    </citation>
    <scope>NUCLEOTIDE SEQUENCE</scope>
    <source>
        <strain evidence="5">YL58</strain>
    </source>
</reference>
<dbReference type="SMART" id="SM00257">
    <property type="entry name" value="LysM"/>
    <property type="match status" value="2"/>
</dbReference>
<evidence type="ECO:0000313" key="5">
    <source>
        <dbReference type="EMBL" id="ANU77450.1"/>
    </source>
</evidence>
<evidence type="ECO:0008006" key="7">
    <source>
        <dbReference type="Google" id="ProtNLM"/>
    </source>
</evidence>
<dbReference type="PANTHER" id="PTHR46066:SF2">
    <property type="entry name" value="CHITINASE DOMAIN-CONTAINING PROTEIN 1"/>
    <property type="match status" value="1"/>
</dbReference>
<dbReference type="GO" id="GO:0005975">
    <property type="term" value="P:carbohydrate metabolic process"/>
    <property type="evidence" value="ECO:0007669"/>
    <property type="project" value="InterPro"/>
</dbReference>
<dbReference type="SUPFAM" id="SSF51445">
    <property type="entry name" value="(Trans)glycosidases"/>
    <property type="match status" value="1"/>
</dbReference>
<dbReference type="PANTHER" id="PTHR46066">
    <property type="entry name" value="CHITINASE DOMAIN-CONTAINING PROTEIN 1 FAMILY MEMBER"/>
    <property type="match status" value="1"/>
</dbReference>
<evidence type="ECO:0000259" key="4">
    <source>
        <dbReference type="PROSITE" id="PS51910"/>
    </source>
</evidence>
<feature type="domain" description="LysM" evidence="3">
    <location>
        <begin position="2"/>
        <end position="46"/>
    </location>
</feature>
<evidence type="ECO:0000313" key="6">
    <source>
        <dbReference type="Proteomes" id="UP000092574"/>
    </source>
</evidence>
<dbReference type="InterPro" id="IPR011583">
    <property type="entry name" value="Chitinase_II/V-like_cat"/>
</dbReference>
<dbReference type="Pfam" id="PF01476">
    <property type="entry name" value="LysM"/>
    <property type="match status" value="2"/>
</dbReference>
<keyword evidence="6" id="KW-1185">Reference proteome</keyword>
<dbReference type="Gene3D" id="3.10.350.10">
    <property type="entry name" value="LysM domain"/>
    <property type="match status" value="1"/>
</dbReference>
<name>A0A1C7ICN6_9FIRM</name>
<dbReference type="Gene3D" id="3.10.50.10">
    <property type="match status" value="1"/>
</dbReference>
<dbReference type="RefSeq" id="WP_065543577.1">
    <property type="nucleotide sequence ID" value="NZ_CP015405.2"/>
</dbReference>
<evidence type="ECO:0000256" key="1">
    <source>
        <dbReference type="ARBA" id="ARBA00022801"/>
    </source>
</evidence>
<dbReference type="PROSITE" id="PS51910">
    <property type="entry name" value="GH18_2"/>
    <property type="match status" value="1"/>
</dbReference>
<feature type="domain" description="LysM" evidence="3">
    <location>
        <begin position="51"/>
        <end position="96"/>
    </location>
</feature>
<evidence type="ECO:0000256" key="2">
    <source>
        <dbReference type="ARBA" id="ARBA00023295"/>
    </source>
</evidence>
<dbReference type="PROSITE" id="PS51782">
    <property type="entry name" value="LYSM"/>
    <property type="match status" value="2"/>
</dbReference>
<dbReference type="SUPFAM" id="SSF54106">
    <property type="entry name" value="LysM domain"/>
    <property type="match status" value="2"/>
</dbReference>
<dbReference type="Pfam" id="PF00704">
    <property type="entry name" value="Glyco_hydro_18"/>
    <property type="match status" value="1"/>
</dbReference>
<dbReference type="SMART" id="SM00636">
    <property type="entry name" value="Glyco_18"/>
    <property type="match status" value="1"/>
</dbReference>
<dbReference type="STRING" id="1796616.A4V09_17890"/>
<dbReference type="InterPro" id="IPR041704">
    <property type="entry name" value="CFLE_GH18"/>
</dbReference>
<organism evidence="5 6">
    <name type="scientific">Blautia pseudococcoides</name>
    <dbReference type="NCBI Taxonomy" id="1796616"/>
    <lineage>
        <taxon>Bacteria</taxon>
        <taxon>Bacillati</taxon>
        <taxon>Bacillota</taxon>
        <taxon>Clostridia</taxon>
        <taxon>Lachnospirales</taxon>
        <taxon>Lachnospiraceae</taxon>
        <taxon>Blautia</taxon>
    </lineage>
</organism>
<keyword evidence="2" id="KW-0326">Glycosidase</keyword>
<dbReference type="InterPro" id="IPR036779">
    <property type="entry name" value="LysM_dom_sf"/>
</dbReference>
<keyword evidence="1" id="KW-0378">Hydrolase</keyword>
<dbReference type="OrthoDB" id="9769314at2"/>
<dbReference type="InterPro" id="IPR001223">
    <property type="entry name" value="Glyco_hydro18_cat"/>
</dbReference>
<accession>A0A1C7ICN6</accession>
<dbReference type="Gene3D" id="3.20.20.80">
    <property type="entry name" value="Glycosidases"/>
    <property type="match status" value="1"/>
</dbReference>
<protein>
    <recommendedName>
        <fullName evidence="7">Spore germination protein</fullName>
    </recommendedName>
</protein>
<dbReference type="GO" id="GO:0070492">
    <property type="term" value="F:oligosaccharide binding"/>
    <property type="evidence" value="ECO:0007669"/>
    <property type="project" value="TreeGrafter"/>
</dbReference>
<dbReference type="GO" id="GO:0012505">
    <property type="term" value="C:endomembrane system"/>
    <property type="evidence" value="ECO:0007669"/>
    <property type="project" value="TreeGrafter"/>
</dbReference>
<dbReference type="InterPro" id="IPR017853">
    <property type="entry name" value="GH"/>
</dbReference>
<feature type="domain" description="GH18" evidence="4">
    <location>
        <begin position="93"/>
        <end position="426"/>
    </location>
</feature>
<dbReference type="CDD" id="cd00118">
    <property type="entry name" value="LysM"/>
    <property type="match status" value="2"/>
</dbReference>